<dbReference type="NCBIfam" id="NF003365">
    <property type="entry name" value="PRK04439.1-4"/>
    <property type="match status" value="1"/>
</dbReference>
<evidence type="ECO:0000256" key="6">
    <source>
        <dbReference type="ARBA" id="ARBA00020319"/>
    </source>
</evidence>
<reference evidence="17" key="2">
    <citation type="submission" date="2018-04" db="EMBL/GenBank/DDBJ databases">
        <title>Complete genome sequence of Sulfodiicoccus acidiphilus strain HS-1.</title>
        <authorList>
            <person name="Sakai H.D."/>
            <person name="Kurosawa N."/>
        </authorList>
    </citation>
    <scope>NUCLEOTIDE SEQUENCE [LARGE SCALE GENOMIC DNA]</scope>
    <source>
        <strain evidence="17">HS-1</strain>
    </source>
</reference>
<dbReference type="EMBL" id="AP018553">
    <property type="protein sequence ID" value="BBD72475.1"/>
    <property type="molecule type" value="Genomic_DNA"/>
</dbReference>
<evidence type="ECO:0000256" key="5">
    <source>
        <dbReference type="ARBA" id="ARBA00012828"/>
    </source>
</evidence>
<dbReference type="GO" id="GO:0006556">
    <property type="term" value="P:S-adenosylmethionine biosynthetic process"/>
    <property type="evidence" value="ECO:0007669"/>
    <property type="project" value="UniProtKB-UniRule"/>
</dbReference>
<dbReference type="Gene3D" id="3.30.300.10">
    <property type="match status" value="1"/>
</dbReference>
<dbReference type="NCBIfam" id="NF003366">
    <property type="entry name" value="PRK04439.1-5"/>
    <property type="match status" value="1"/>
</dbReference>
<evidence type="ECO:0000313" key="16">
    <source>
        <dbReference type="EMBL" id="GGT96865.1"/>
    </source>
</evidence>
<dbReference type="GeneID" id="38666367"/>
<keyword evidence="7 14" id="KW-0554">One-carbon metabolism</keyword>
<evidence type="ECO:0000256" key="4">
    <source>
        <dbReference type="ARBA" id="ARBA00009691"/>
    </source>
</evidence>
<dbReference type="EC" id="2.5.1.6" evidence="5 14"/>
<dbReference type="GO" id="GO:0006730">
    <property type="term" value="P:one-carbon metabolic process"/>
    <property type="evidence" value="ECO:0007669"/>
    <property type="project" value="UniProtKB-KW"/>
</dbReference>
<evidence type="ECO:0000256" key="9">
    <source>
        <dbReference type="ARBA" id="ARBA00022741"/>
    </source>
</evidence>
<dbReference type="GO" id="GO:0004478">
    <property type="term" value="F:methionine adenosyltransferase activity"/>
    <property type="evidence" value="ECO:0007669"/>
    <property type="project" value="UniProtKB-UniRule"/>
</dbReference>
<dbReference type="HAMAP" id="MF_00136">
    <property type="entry name" value="S_AdoMet_synth2"/>
    <property type="match status" value="1"/>
</dbReference>
<dbReference type="OrthoDB" id="204488at2157"/>
<evidence type="ECO:0000256" key="13">
    <source>
        <dbReference type="ARBA" id="ARBA00048344"/>
    </source>
</evidence>
<evidence type="ECO:0000256" key="11">
    <source>
        <dbReference type="ARBA" id="ARBA00022842"/>
    </source>
</evidence>
<reference evidence="15" key="3">
    <citation type="journal article" date="2019" name="BMC Res. Notes">
        <title>Complete genome sequence of the Sulfodiicoccus acidiphilus strain HS-1T, the first crenarchaeon that lacks polB3, isolated from an acidic hot spring in Ohwaku-dani, Hakone, Japan.</title>
        <authorList>
            <person name="Sakai H.D."/>
            <person name="Kurosawa N."/>
        </authorList>
    </citation>
    <scope>NUCLEOTIDE SEQUENCE</scope>
    <source>
        <strain evidence="15">HS-1</strain>
    </source>
</reference>
<keyword evidence="17" id="KW-1185">Reference proteome</keyword>
<proteinExistence type="inferred from homology"/>
<organism evidence="15 17">
    <name type="scientific">Sulfodiicoccus acidiphilus</name>
    <dbReference type="NCBI Taxonomy" id="1670455"/>
    <lineage>
        <taxon>Archaea</taxon>
        <taxon>Thermoproteota</taxon>
        <taxon>Thermoprotei</taxon>
        <taxon>Sulfolobales</taxon>
        <taxon>Sulfolobaceae</taxon>
        <taxon>Sulfodiicoccus</taxon>
    </lineage>
</organism>
<keyword evidence="10 14" id="KW-0067">ATP-binding</keyword>
<comment type="function">
    <text evidence="2 14">Catalyzes the formation of S-adenosylmethionine from methionine and ATP.</text>
</comment>
<evidence type="ECO:0000313" key="15">
    <source>
        <dbReference type="EMBL" id="BBD72475.1"/>
    </source>
</evidence>
<reference evidence="16" key="4">
    <citation type="submission" date="2020-09" db="EMBL/GenBank/DDBJ databases">
        <authorList>
            <person name="Sun Q."/>
            <person name="Ohkuma M."/>
        </authorList>
    </citation>
    <scope>NUCLEOTIDE SEQUENCE</scope>
    <source>
        <strain evidence="16">JCM 31740</strain>
    </source>
</reference>
<dbReference type="GO" id="GO:0000287">
    <property type="term" value="F:magnesium ion binding"/>
    <property type="evidence" value="ECO:0007669"/>
    <property type="project" value="UniProtKB-UniRule"/>
</dbReference>
<gene>
    <name evidence="14" type="primary">mat</name>
    <name evidence="16" type="ORF">GCM10007116_12950</name>
    <name evidence="15" type="ORF">HS1genome_0864</name>
</gene>
<evidence type="ECO:0000256" key="1">
    <source>
        <dbReference type="ARBA" id="ARBA00001946"/>
    </source>
</evidence>
<evidence type="ECO:0000256" key="3">
    <source>
        <dbReference type="ARBA" id="ARBA00005224"/>
    </source>
</evidence>
<dbReference type="Pfam" id="PF01941">
    <property type="entry name" value="AdoMet_Synthase"/>
    <property type="match status" value="1"/>
</dbReference>
<dbReference type="PANTHER" id="PTHR36697">
    <property type="entry name" value="S-ADENOSYLMETHIONINE SYNTHASE"/>
    <property type="match status" value="1"/>
</dbReference>
<dbReference type="InterPro" id="IPR002795">
    <property type="entry name" value="S-AdoMet_synthetase_arc"/>
</dbReference>
<dbReference type="GO" id="GO:0005524">
    <property type="term" value="F:ATP binding"/>
    <property type="evidence" value="ECO:0007669"/>
    <property type="project" value="UniProtKB-UniRule"/>
</dbReference>
<comment type="catalytic activity">
    <reaction evidence="13 14">
        <text>L-methionine + ATP + H2O = S-adenosyl-L-methionine + phosphate + diphosphate</text>
        <dbReference type="Rhea" id="RHEA:21080"/>
        <dbReference type="ChEBI" id="CHEBI:15377"/>
        <dbReference type="ChEBI" id="CHEBI:30616"/>
        <dbReference type="ChEBI" id="CHEBI:33019"/>
        <dbReference type="ChEBI" id="CHEBI:43474"/>
        <dbReference type="ChEBI" id="CHEBI:57844"/>
        <dbReference type="ChEBI" id="CHEBI:59789"/>
        <dbReference type="EC" id="2.5.1.6"/>
    </reaction>
</comment>
<comment type="cofactor">
    <cofactor evidence="1 14">
        <name>Mg(2+)</name>
        <dbReference type="ChEBI" id="CHEBI:18420"/>
    </cofactor>
</comment>
<keyword evidence="9 14" id="KW-0547">Nucleotide-binding</keyword>
<comment type="pathway">
    <text evidence="3 14">Amino-acid biosynthesis; S-adenosyl-L-methionine biosynthesis; S-adenosyl-L-methionine from L-methionine: step 1/1.</text>
</comment>
<dbReference type="AlphaFoldDB" id="A0A348B2S3"/>
<dbReference type="UniPathway" id="UPA00315">
    <property type="reaction ID" value="UER00080"/>
</dbReference>
<comment type="similarity">
    <text evidence="4 14">Belongs to the AdoMet synthase 2 family.</text>
</comment>
<protein>
    <recommendedName>
        <fullName evidence="6 14">S-adenosylmethionine synthase</fullName>
        <shortName evidence="14">AdoMet synthase</shortName>
        <ecNumber evidence="5 14">2.5.1.6</ecNumber>
    </recommendedName>
    <alternativeName>
        <fullName evidence="12 14">Methionine adenosyltransferase</fullName>
    </alternativeName>
</protein>
<dbReference type="KEGG" id="sacd:HS1genome_0864"/>
<sequence length="404" mass="44382">MKNINVQESRRQDVDALEVELVERKGIGHPDYVADSASEEASRELSLYYLKRFGTILHHNLDKTLLVGGQAAPRFGGGDVIHPIYIVVSGRATTEVKTQEGTESVPIGRIVIESVRNWLKENFRYLDSEKHVIIDYKIGKGSADLVGIFNNRKAAPLSNDTSFGVGFAPFSTLERLVFTTERILNSKEFKAKVPEVGEDVKVMGLRKGNEIDITVAMAVISSLVGDPNHYMAVKEEVKQKVLDLASQLAPNHTVRVHINAGDRPEKGIFYLTVTGTSAEHGDDGMTGRGNRATGLITPMRPMSLEATAGKNPVNHVGKLYNVLANMAAKRIVEQVKGVKSVQIEVLGQIGRPIDDPMIVNVDTVAVDGKLTQDMKNEIRGVVDEALSDFQRLTDTILERNAPMF</sequence>
<dbReference type="RefSeq" id="WP_126449776.1">
    <property type="nucleotide sequence ID" value="NZ_AP018553.1"/>
</dbReference>
<evidence type="ECO:0000256" key="12">
    <source>
        <dbReference type="ARBA" id="ARBA00032151"/>
    </source>
</evidence>
<dbReference type="PANTHER" id="PTHR36697:SF1">
    <property type="entry name" value="S-ADENOSYLMETHIONINE SYNTHASE"/>
    <property type="match status" value="1"/>
</dbReference>
<evidence type="ECO:0000256" key="2">
    <source>
        <dbReference type="ARBA" id="ARBA00003775"/>
    </source>
</evidence>
<reference evidence="16" key="1">
    <citation type="journal article" date="2014" name="Int. J. Syst. Evol. Microbiol.">
        <title>Complete genome sequence of Corynebacterium casei LMG S-19264T (=DSM 44701T), isolated from a smear-ripened cheese.</title>
        <authorList>
            <consortium name="US DOE Joint Genome Institute (JGI-PGF)"/>
            <person name="Walter F."/>
            <person name="Albersmeier A."/>
            <person name="Kalinowski J."/>
            <person name="Ruckert C."/>
        </authorList>
    </citation>
    <scope>NUCLEOTIDE SEQUENCE</scope>
    <source>
        <strain evidence="16">JCM 31740</strain>
    </source>
</reference>
<dbReference type="Proteomes" id="UP000616143">
    <property type="component" value="Unassembled WGS sequence"/>
</dbReference>
<evidence type="ECO:0000256" key="10">
    <source>
        <dbReference type="ARBA" id="ARBA00022840"/>
    </source>
</evidence>
<dbReference type="Proteomes" id="UP000276741">
    <property type="component" value="Chromosome"/>
</dbReference>
<evidence type="ECO:0000256" key="8">
    <source>
        <dbReference type="ARBA" id="ARBA00022679"/>
    </source>
</evidence>
<dbReference type="InterPro" id="IPR027790">
    <property type="entry name" value="AdoMet_synthase_2_family"/>
</dbReference>
<feature type="binding site" evidence="14">
    <location>
        <begin position="139"/>
        <end position="144"/>
    </location>
    <ligand>
        <name>ATP</name>
        <dbReference type="ChEBI" id="CHEBI:30616"/>
    </ligand>
</feature>
<dbReference type="Gene3D" id="3.30.300.280">
    <property type="entry name" value="S-adenosylmethionine synthetase, C-terminal domain"/>
    <property type="match status" value="2"/>
</dbReference>
<dbReference type="EMBL" id="BMQS01000011">
    <property type="protein sequence ID" value="GGT96865.1"/>
    <property type="molecule type" value="Genomic_DNA"/>
</dbReference>
<evidence type="ECO:0000256" key="14">
    <source>
        <dbReference type="HAMAP-Rule" id="MF_00136"/>
    </source>
</evidence>
<name>A0A348B2S3_9CREN</name>
<keyword evidence="8 14" id="KW-0808">Transferase</keyword>
<dbReference type="InterPro" id="IPR042544">
    <property type="entry name" value="AdoMet_synthase_3"/>
</dbReference>
<evidence type="ECO:0000313" key="17">
    <source>
        <dbReference type="Proteomes" id="UP000276741"/>
    </source>
</evidence>
<accession>A0A348B2S3</accession>
<keyword evidence="11 14" id="KW-0460">Magnesium</keyword>
<evidence type="ECO:0000256" key="7">
    <source>
        <dbReference type="ARBA" id="ARBA00022563"/>
    </source>
</evidence>